<proteinExistence type="predicted"/>
<sequence>MKIDTRMNAVSITLVIEGHITGINEVMQIKDIIASNAQVDSIEFIIKDAFVMPSALIGFLAKLANKDGKKIVISEAKDELKNLLKDLSLDQTFLIR</sequence>
<name>A0A1W1D384_9ZZZZ</name>
<dbReference type="AlphaFoldDB" id="A0A1W1D384"/>
<reference evidence="1" key="1">
    <citation type="submission" date="2016-10" db="EMBL/GenBank/DDBJ databases">
        <authorList>
            <person name="de Groot N.N."/>
        </authorList>
    </citation>
    <scope>NUCLEOTIDE SEQUENCE</scope>
</reference>
<accession>A0A1W1D384</accession>
<evidence type="ECO:0000313" key="1">
    <source>
        <dbReference type="EMBL" id="SFV75101.1"/>
    </source>
</evidence>
<gene>
    <name evidence="1" type="ORF">MNB_SM-3-1190</name>
</gene>
<protein>
    <recommendedName>
        <fullName evidence="2">STAS domain-containing protein</fullName>
    </recommendedName>
</protein>
<dbReference type="EMBL" id="FPHP01000018">
    <property type="protein sequence ID" value="SFV75101.1"/>
    <property type="molecule type" value="Genomic_DNA"/>
</dbReference>
<evidence type="ECO:0008006" key="2">
    <source>
        <dbReference type="Google" id="ProtNLM"/>
    </source>
</evidence>
<organism evidence="1">
    <name type="scientific">hydrothermal vent metagenome</name>
    <dbReference type="NCBI Taxonomy" id="652676"/>
    <lineage>
        <taxon>unclassified sequences</taxon>
        <taxon>metagenomes</taxon>
        <taxon>ecological metagenomes</taxon>
    </lineage>
</organism>